<comment type="subcellular location">
    <subcellularLocation>
        <location evidence="3">Cytoplasm</location>
    </subcellularLocation>
    <subcellularLocation>
        <location evidence="2">Membrane</location>
        <topology evidence="2">Peripheral membrane protein</topology>
    </subcellularLocation>
</comment>
<evidence type="ECO:0000256" key="11">
    <source>
        <dbReference type="ARBA" id="ARBA00022840"/>
    </source>
</evidence>
<dbReference type="Pfam" id="PF12061">
    <property type="entry name" value="NB-LRR"/>
    <property type="match status" value="1"/>
</dbReference>
<gene>
    <name evidence="18" type="primary">LOC107812188</name>
</gene>
<sequence>MAAKCSMVHDDVYDLKKREDLDSWTIDQLDDASTRLVRVELFLRKLEEVHPKNTISAQLGALFVKAHKGFSEIPPHIKDQHRRRYTIRTLISDVLGKFKLVNTAEPLKASEASRSTSQIISDVLEIIKLENIAKRMEASKPSRSSCRISTEMVRFVRTVLDCTASCLYRVHHRAPESVLKKKLPYLRVFLTLTAERCIEHESMKDFFTHVEDVAYTAANLCLSEFDSNRDSKFSKLLKRISPFRPKIKQIYLSVLIGSKSSRSETTMNANYMSDFLKALQEDLQELLNHDARLKIAFDDPIPWLQQGLSYLSGFLLNIASKCTPLKELNSLQSHVEALAIETAILIYSSYDEEMDKTTEIDHVLFHLQPKFNHVKIEVDLIQLLNCQATIIAPLKDLTDYVWGELIYLGTFIMDSLEQCKEHTKIADFVTLIQSVTSQACSVINSLFHYSEQEDLAREINYSHFQLLLKFKFIKAAIAQMCSNISASSTLDHPTIDLWNFLPINFEIIDSYFNMLKSSKISSSYVPTVDEVFMGFHEYVFGNLLLKDETYLTVTVGNEVKKFFYGLLLLVTYLFDPLAQSIGCMKQNDLLTGFGTTVIEAESAICLNYQDVADSIKSGKVNLVLQFLTIAFKLIESEGILTDILKHKATLKAQIFDLIESAHEELISVRAFLMDVFAQHTKLNELHDLLMRAEVTAHKLVQISSSCYESFMDGRSIEKMRLSLSDLQQEIESVKVDFRIICFQLMDASPCNMTDGEGLINFLVSHQDWLLKCDACSIPFLKNQIPIVIGELVYLGSFLADIIQYLDMHQELKDLVKRVQDRKYVCLFPIRDYIPACYYMLYLSDIKQLLKFVEAEVKTICLEVPDSSSYSFPTTNGLGFLSCFLDKLDELLNSKLDPIIDLKLHIRLVKKGLLCLRSLTDHFTESNDEHDEVYSLITSVTEVAYKAEYVIDSCLTFSHPLWYKVLLISEVVENIKLVNKEVSETCEREKNDEIVPEVAKTSTNILPSLSANTSTANKEMEGFQNAMNVLKNQLLEGSPQLDVISLVGVPGIGKTTLAKRIYNDPMVTSHFDVRAQCRVTQVYSWRDLLLTILNDVLEPVDRDEKEDGRLADELHRFLLTKRFLVLIDDVWDNEVWDNFHMCFKDAQNGSRIILTTQLNDIAIYAKCESEPHHLRLFSDDESWTLLQKEVFQGESCPPELVDVGFRIAKCCGGLPLFIVLVAGVLKEKKKKAELWKEIEESLGSQNIGSLEETMSVIGFSYKNLPHHLKPCFLYFGGFLKGKDIHVSKLIRIWIAEGFVQANTGKRPEDAAQGYLEDLISRNLVMDVEKRRNGKLKTCRIHDLLHRFCLEKAKKENFFLRINRFSEEDIFPEKPKEYRLFVHSYEDQIDLWQPSRSNVRSLLFNVINPDNFLWPRDISFIFDNFKLVKVLDLESFNIGGTFPSAIQSLIHLRYFAAQTSGNSIPSSIAKLWNLETFVVKGLGVEVILPSSLLKMVKLRHIHVKHRASFSLYENMGESLANSQLDNLETFSTPRLSYGEDTEMILRKMPKLRKLSCIFSGTFGYSKILKRRSVLFPRLEFLNHLESLKLISNSCPAKLPHVFSFPSRLRELTLSKFRLPWYQISTIAELPNLEILKLLLRAFEGDEWEVKDSEFPELKYLELDDLNIARWSVSEDVFPMLEHLVLTKCKKLKEIPSHFDNAISLRRIEVNWCSWPNSAQEIQRTHHEDMTNDALTIAVHPPDWTRGSSP</sequence>
<dbReference type="Pfam" id="PF00931">
    <property type="entry name" value="NB-ARC"/>
    <property type="match status" value="1"/>
</dbReference>
<dbReference type="GeneID" id="107812188"/>
<dbReference type="GO" id="GO:0051607">
    <property type="term" value="P:defense response to virus"/>
    <property type="evidence" value="ECO:0007669"/>
    <property type="project" value="UniProtKB-ARBA"/>
</dbReference>
<evidence type="ECO:0000259" key="14">
    <source>
        <dbReference type="Pfam" id="PF00931"/>
    </source>
</evidence>
<keyword evidence="5" id="KW-0963">Cytoplasm</keyword>
<dbReference type="OMA" id="SETCERE"/>
<dbReference type="PRINTS" id="PR00364">
    <property type="entry name" value="DISEASERSIST"/>
</dbReference>
<accession>A0A1S4BUZ7</accession>
<proteinExistence type="inferred from homology"/>
<evidence type="ECO:0000313" key="18">
    <source>
        <dbReference type="RefSeq" id="XP_016492710.2"/>
    </source>
</evidence>
<evidence type="ECO:0000256" key="4">
    <source>
        <dbReference type="ARBA" id="ARBA00008894"/>
    </source>
</evidence>
<evidence type="ECO:0000256" key="9">
    <source>
        <dbReference type="ARBA" id="ARBA00022741"/>
    </source>
</evidence>
<dbReference type="FunFam" id="3.40.50.300:FF:001091">
    <property type="entry name" value="Probable disease resistance protein At1g61300"/>
    <property type="match status" value="1"/>
</dbReference>
<dbReference type="PANTHER" id="PTHR23155:SF1152">
    <property type="entry name" value="AAA+ ATPASE DOMAIN-CONTAINING PROTEIN"/>
    <property type="match status" value="1"/>
</dbReference>
<evidence type="ECO:0000256" key="7">
    <source>
        <dbReference type="ARBA" id="ARBA00022667"/>
    </source>
</evidence>
<dbReference type="GO" id="GO:0009626">
    <property type="term" value="P:plant-type hypersensitive response"/>
    <property type="evidence" value="ECO:0007669"/>
    <property type="project" value="UniProtKB-KW"/>
</dbReference>
<dbReference type="InterPro" id="IPR032675">
    <property type="entry name" value="LRR_dom_sf"/>
</dbReference>
<dbReference type="SUPFAM" id="SSF52058">
    <property type="entry name" value="L domain-like"/>
    <property type="match status" value="1"/>
</dbReference>
<dbReference type="FunFam" id="1.10.10.10:FF:000322">
    <property type="entry name" value="Probable disease resistance protein At1g63360"/>
    <property type="match status" value="1"/>
</dbReference>
<keyword evidence="9" id="KW-0547">Nucleotide-binding</keyword>
<dbReference type="GO" id="GO:0043531">
    <property type="term" value="F:ADP binding"/>
    <property type="evidence" value="ECO:0007669"/>
    <property type="project" value="InterPro"/>
</dbReference>
<name>A0A1S4BUZ7_TOBAC</name>
<dbReference type="OrthoDB" id="1298525at2759"/>
<dbReference type="InterPro" id="IPR027417">
    <property type="entry name" value="P-loop_NTPase"/>
</dbReference>
<dbReference type="KEGG" id="nta:107812188"/>
<dbReference type="RefSeq" id="XP_016492710.2">
    <property type="nucleotide sequence ID" value="XM_016637224.2"/>
</dbReference>
<dbReference type="GO" id="GO:0016020">
    <property type="term" value="C:membrane"/>
    <property type="evidence" value="ECO:0007669"/>
    <property type="project" value="UniProtKB-SubCell"/>
</dbReference>
<dbReference type="Gene3D" id="3.80.10.10">
    <property type="entry name" value="Ribonuclease Inhibitor"/>
    <property type="match status" value="1"/>
</dbReference>
<evidence type="ECO:0000256" key="2">
    <source>
        <dbReference type="ARBA" id="ARBA00004170"/>
    </source>
</evidence>
<dbReference type="CDD" id="cd14798">
    <property type="entry name" value="RX-CC_like"/>
    <property type="match status" value="2"/>
</dbReference>
<dbReference type="Gene3D" id="3.40.50.300">
    <property type="entry name" value="P-loop containing nucleotide triphosphate hydrolases"/>
    <property type="match status" value="1"/>
</dbReference>
<keyword evidence="6" id="KW-0433">Leucine-rich repeat</keyword>
<dbReference type="InterPro" id="IPR042197">
    <property type="entry name" value="Apaf_helical"/>
</dbReference>
<dbReference type="GO" id="GO:0005737">
    <property type="term" value="C:cytoplasm"/>
    <property type="evidence" value="ECO:0007669"/>
    <property type="project" value="UniProtKB-SubCell"/>
</dbReference>
<dbReference type="InterPro" id="IPR058922">
    <property type="entry name" value="WHD_DRP"/>
</dbReference>
<protein>
    <submittedName>
        <fullName evidence="18">Uncharacterized protein LOC107812188</fullName>
    </submittedName>
</protein>
<dbReference type="Pfam" id="PF23559">
    <property type="entry name" value="WHD_DRP"/>
    <property type="match status" value="1"/>
</dbReference>
<keyword evidence="12" id="KW-0175">Coiled coil</keyword>
<reference evidence="17" key="1">
    <citation type="journal article" date="2014" name="Nat. Commun.">
        <title>The tobacco genome sequence and its comparison with those of tomato and potato.</title>
        <authorList>
            <person name="Sierro N."/>
            <person name="Battey J.N."/>
            <person name="Ouadi S."/>
            <person name="Bakaher N."/>
            <person name="Bovet L."/>
            <person name="Willig A."/>
            <person name="Goepfert S."/>
            <person name="Peitsch M.C."/>
            <person name="Ivanov N.V."/>
        </authorList>
    </citation>
    <scope>NUCLEOTIDE SEQUENCE [LARGE SCALE GENOMIC DNA]</scope>
</reference>
<dbReference type="Gene3D" id="1.10.8.430">
    <property type="entry name" value="Helical domain of apoptotic protease-activating factors"/>
    <property type="match status" value="1"/>
</dbReference>
<evidence type="ECO:0000256" key="5">
    <source>
        <dbReference type="ARBA" id="ARBA00022490"/>
    </source>
</evidence>
<evidence type="ECO:0000256" key="6">
    <source>
        <dbReference type="ARBA" id="ARBA00022614"/>
    </source>
</evidence>
<evidence type="ECO:0000313" key="17">
    <source>
        <dbReference type="Proteomes" id="UP000790787"/>
    </source>
</evidence>
<keyword evidence="7" id="KW-0381">Hypersensitive response</keyword>
<feature type="domain" description="Late blight resistance protein R1A-like N-terminal" evidence="15">
    <location>
        <begin position="171"/>
        <end position="357"/>
    </location>
</feature>
<comment type="similarity">
    <text evidence="4">Belongs to the disease resistance NB-LRR family.</text>
</comment>
<feature type="domain" description="Disease resistance protein winged helix" evidence="16">
    <location>
        <begin position="1277"/>
        <end position="1346"/>
    </location>
</feature>
<keyword evidence="8" id="KW-0677">Repeat</keyword>
<dbReference type="PANTHER" id="PTHR23155">
    <property type="entry name" value="DISEASE RESISTANCE PROTEIN RP"/>
    <property type="match status" value="1"/>
</dbReference>
<evidence type="ECO:0000256" key="8">
    <source>
        <dbReference type="ARBA" id="ARBA00022737"/>
    </source>
</evidence>
<keyword evidence="13" id="KW-0472">Membrane</keyword>
<evidence type="ECO:0000256" key="12">
    <source>
        <dbReference type="ARBA" id="ARBA00023054"/>
    </source>
</evidence>
<organism evidence="17 18">
    <name type="scientific">Nicotiana tabacum</name>
    <name type="common">Common tobacco</name>
    <dbReference type="NCBI Taxonomy" id="4097"/>
    <lineage>
        <taxon>Eukaryota</taxon>
        <taxon>Viridiplantae</taxon>
        <taxon>Streptophyta</taxon>
        <taxon>Embryophyta</taxon>
        <taxon>Tracheophyta</taxon>
        <taxon>Spermatophyta</taxon>
        <taxon>Magnoliopsida</taxon>
        <taxon>eudicotyledons</taxon>
        <taxon>Gunneridae</taxon>
        <taxon>Pentapetalae</taxon>
        <taxon>asterids</taxon>
        <taxon>lamiids</taxon>
        <taxon>Solanales</taxon>
        <taxon>Solanaceae</taxon>
        <taxon>Nicotianoideae</taxon>
        <taxon>Nicotianeae</taxon>
        <taxon>Nicotiana</taxon>
    </lineage>
</organism>
<evidence type="ECO:0000256" key="10">
    <source>
        <dbReference type="ARBA" id="ARBA00022821"/>
    </source>
</evidence>
<keyword evidence="11" id="KW-0067">ATP-binding</keyword>
<reference evidence="18" key="2">
    <citation type="submission" date="2025-08" db="UniProtKB">
        <authorList>
            <consortium name="RefSeq"/>
        </authorList>
    </citation>
    <scope>IDENTIFICATION</scope>
    <source>
        <tissue evidence="18">Leaf</tissue>
    </source>
</reference>
<evidence type="ECO:0000256" key="1">
    <source>
        <dbReference type="ARBA" id="ARBA00002074"/>
    </source>
</evidence>
<dbReference type="Gene3D" id="1.10.10.10">
    <property type="entry name" value="Winged helix-like DNA-binding domain superfamily/Winged helix DNA-binding domain"/>
    <property type="match status" value="1"/>
</dbReference>
<evidence type="ECO:0000256" key="13">
    <source>
        <dbReference type="ARBA" id="ARBA00023136"/>
    </source>
</evidence>
<feature type="domain" description="NB-ARC" evidence="14">
    <location>
        <begin position="1023"/>
        <end position="1194"/>
    </location>
</feature>
<evidence type="ECO:0000259" key="15">
    <source>
        <dbReference type="Pfam" id="PF12061"/>
    </source>
</evidence>
<dbReference type="InterPro" id="IPR038005">
    <property type="entry name" value="RX-like_CC"/>
</dbReference>
<dbReference type="GO" id="GO:0005524">
    <property type="term" value="F:ATP binding"/>
    <property type="evidence" value="ECO:0007669"/>
    <property type="project" value="UniProtKB-KW"/>
</dbReference>
<keyword evidence="10" id="KW-0611">Plant defense</keyword>
<dbReference type="InterPro" id="IPR021929">
    <property type="entry name" value="R1A-like_N"/>
</dbReference>
<keyword evidence="17" id="KW-1185">Reference proteome</keyword>
<dbReference type="InterPro" id="IPR044974">
    <property type="entry name" value="Disease_R_plants"/>
</dbReference>
<dbReference type="PaxDb" id="4097-A0A1S4BUZ7"/>
<comment type="function">
    <text evidence="1">Confers resistance to late blight (Phytophthora infestans) races carrying the avirulence gene Avr1. Resistance proteins guard the plant against pathogens that contain an appropriate avirulence protein via an indirect interaction with this avirulence protein. That triggers a defense system including the hypersensitive response, which restricts the pathogen growth.</text>
</comment>
<dbReference type="SUPFAM" id="SSF52540">
    <property type="entry name" value="P-loop containing nucleoside triphosphate hydrolases"/>
    <property type="match status" value="1"/>
</dbReference>
<dbReference type="InterPro" id="IPR036388">
    <property type="entry name" value="WH-like_DNA-bd_sf"/>
</dbReference>
<evidence type="ECO:0000256" key="3">
    <source>
        <dbReference type="ARBA" id="ARBA00004496"/>
    </source>
</evidence>
<dbReference type="Proteomes" id="UP000790787">
    <property type="component" value="Chromosome 20"/>
</dbReference>
<evidence type="ECO:0000259" key="16">
    <source>
        <dbReference type="Pfam" id="PF23559"/>
    </source>
</evidence>
<dbReference type="InterPro" id="IPR002182">
    <property type="entry name" value="NB-ARC"/>
</dbReference>